<feature type="compositionally biased region" description="Pro residues" evidence="1">
    <location>
        <begin position="691"/>
        <end position="710"/>
    </location>
</feature>
<dbReference type="Proteomes" id="UP000002218">
    <property type="component" value="Chromosome"/>
</dbReference>
<dbReference type="KEGG" id="nml:Namu_2735"/>
<reference evidence="4" key="1">
    <citation type="submission" date="2009-09" db="EMBL/GenBank/DDBJ databases">
        <title>The complete genome of Nakamurella multipartita DSM 44233.</title>
        <authorList>
            <consortium name="US DOE Joint Genome Institute (JGI-PGF)"/>
            <person name="Lucas S."/>
            <person name="Copeland A."/>
            <person name="Lapidus A."/>
            <person name="Glavina del Rio T."/>
            <person name="Dalin E."/>
            <person name="Tice H."/>
            <person name="Bruce D."/>
            <person name="Goodwin L."/>
            <person name="Pitluck S."/>
            <person name="Kyrpides N."/>
            <person name="Mavromatis K."/>
            <person name="Ivanova N."/>
            <person name="Ovchinnikova G."/>
            <person name="Sims D."/>
            <person name="Meincke L."/>
            <person name="Brettin T."/>
            <person name="Detter J.C."/>
            <person name="Han C."/>
            <person name="Larimer F."/>
            <person name="Land M."/>
            <person name="Hauser L."/>
            <person name="Markowitz V."/>
            <person name="Cheng J.-F."/>
            <person name="Hugenholtz P."/>
            <person name="Woyke T."/>
            <person name="Wu D."/>
            <person name="Klenk H.-P."/>
            <person name="Eisen J.A."/>
        </authorList>
    </citation>
    <scope>NUCLEOTIDE SEQUENCE [LARGE SCALE GENOMIC DNA]</scope>
    <source>
        <strain evidence="4">ATCC 700099 / DSM 44233 / CIP 104796 / JCM 9543 / NBRC 105858 / Y-104</strain>
    </source>
</reference>
<feature type="compositionally biased region" description="Low complexity" evidence="1">
    <location>
        <begin position="900"/>
        <end position="919"/>
    </location>
</feature>
<keyword evidence="4" id="KW-1185">Reference proteome</keyword>
<feature type="transmembrane region" description="Helical" evidence="2">
    <location>
        <begin position="585"/>
        <end position="603"/>
    </location>
</feature>
<dbReference type="eggNOG" id="COG3170">
    <property type="taxonomic scope" value="Bacteria"/>
</dbReference>
<feature type="region of interest" description="Disordered" evidence="1">
    <location>
        <begin position="848"/>
        <end position="967"/>
    </location>
</feature>
<keyword evidence="2" id="KW-1133">Transmembrane helix</keyword>
<feature type="transmembrane region" description="Helical" evidence="2">
    <location>
        <begin position="447"/>
        <end position="465"/>
    </location>
</feature>
<dbReference type="InParanoid" id="C8X8M6"/>
<feature type="compositionally biased region" description="Basic and acidic residues" evidence="1">
    <location>
        <begin position="634"/>
        <end position="648"/>
    </location>
</feature>
<gene>
    <name evidence="3" type="ordered locus">Namu_2735</name>
</gene>
<dbReference type="AlphaFoldDB" id="C8X8M6"/>
<protein>
    <submittedName>
        <fullName evidence="3">Uncharacterized protein</fullName>
    </submittedName>
</protein>
<feature type="transmembrane region" description="Helical" evidence="2">
    <location>
        <begin position="783"/>
        <end position="805"/>
    </location>
</feature>
<feature type="transmembrane region" description="Helical" evidence="2">
    <location>
        <begin position="477"/>
        <end position="496"/>
    </location>
</feature>
<proteinExistence type="predicted"/>
<organism evidence="3 4">
    <name type="scientific">Nakamurella multipartita (strain ATCC 700099 / DSM 44233 / CIP 104796 / JCM 9543 / NBRC 105858 / Y-104)</name>
    <name type="common">Microsphaera multipartita</name>
    <dbReference type="NCBI Taxonomy" id="479431"/>
    <lineage>
        <taxon>Bacteria</taxon>
        <taxon>Bacillati</taxon>
        <taxon>Actinomycetota</taxon>
        <taxon>Actinomycetes</taxon>
        <taxon>Nakamurellales</taxon>
        <taxon>Nakamurellaceae</taxon>
        <taxon>Nakamurella</taxon>
    </lineage>
</organism>
<keyword evidence="2" id="KW-0472">Membrane</keyword>
<name>C8X8M6_NAKMY</name>
<dbReference type="HOGENOM" id="CLU_306257_0_0_11"/>
<dbReference type="EMBL" id="CP001737">
    <property type="protein sequence ID" value="ACV79081.1"/>
    <property type="molecule type" value="Genomic_DNA"/>
</dbReference>
<evidence type="ECO:0000313" key="3">
    <source>
        <dbReference type="EMBL" id="ACV79081.1"/>
    </source>
</evidence>
<feature type="region of interest" description="Disordered" evidence="1">
    <location>
        <begin position="1"/>
        <end position="23"/>
    </location>
</feature>
<feature type="transmembrane region" description="Helical" evidence="2">
    <location>
        <begin position="548"/>
        <end position="570"/>
    </location>
</feature>
<evidence type="ECO:0000256" key="2">
    <source>
        <dbReference type="SAM" id="Phobius"/>
    </source>
</evidence>
<feature type="transmembrane region" description="Helical" evidence="2">
    <location>
        <begin position="811"/>
        <end position="836"/>
    </location>
</feature>
<evidence type="ECO:0000313" key="4">
    <source>
        <dbReference type="Proteomes" id="UP000002218"/>
    </source>
</evidence>
<feature type="transmembrane region" description="Helical" evidence="2">
    <location>
        <begin position="508"/>
        <end position="536"/>
    </location>
</feature>
<accession>C8X8M6</accession>
<feature type="compositionally biased region" description="Basic and acidic residues" evidence="1">
    <location>
        <begin position="886"/>
        <end position="899"/>
    </location>
</feature>
<dbReference type="STRING" id="479431.Namu_2735"/>
<keyword evidence="2" id="KW-0812">Transmembrane</keyword>
<feature type="region of interest" description="Disordered" evidence="1">
    <location>
        <begin position="623"/>
        <end position="750"/>
    </location>
</feature>
<evidence type="ECO:0000256" key="1">
    <source>
        <dbReference type="SAM" id="MobiDB-lite"/>
    </source>
</evidence>
<sequence>MVPDSPAGTWVNGGKDSCGQDVNGGSAATTVRAQSYLPLSRWSDVASTLHDRLDADFFSDIYDKIQRRLVFSNMLSAGNSMWNVAASMTSSATEFCPLDDAGFKADSLAASFGNAIFSASALLPAIFTAAIAATLWQAYRRRSIAGAFKTMARPVVVLSLTAVMLWGATRSTDNTPGTGSPWWMATKVNMGVNAVAGSLSNSFADTDPPSNLAALSDDGVNVTCAKMLSRLHDEYAATFGTSRIRQLSATVPLTVSKMWEQTGLTAWARVQFGQDETNSNTARVFCRLLEARLNNTDPGDRLPGQMYLSQLAGAGMPTPGGAVFVGSAASDRQLDQTMIAWAACNWNGSAFTVNNQAPNDWTTFRLGGESGGTDSDSTNTTAAGTDPITPDACQKWWTAADYGSSGLDDTFNVEDDPMFINAEASATGQHGISDFLLSWHGNLTADAMVTTVTYVVSSLVMMIVYGGMSLGIIVAKVAMMVMLALLFLAALLSLWISSPGRASRLTQFAKYFLGLTVFVFGITMLFNLINLVTLFLSSVGSGIFGQGSFMAIVWAGLSPIIAVIVLHMLFKHLLKVPSPFKPSGALAWAGAIGGIGAAAAVGFDRLGHRGRGLLSDFAAGAWRRGRRGHSGRGPQEESESHGQRRGPSDKVNLSPSGALGTTPSADEASSSRPADVSGTSAGAVGGDPHPEPQGQPLPQPATAPEPPTDPGRPDPADPGVAVEQPTPGNTPAPGKNGRSADPPTESTATPQAVRAARRAAAWSAIAGRAAAVGRTAWRHKGKIALGTVAAMPVLGLPALSVVAAAQTLGTAVAGVGGVALASPVATAVTAAAGFALRNRVREYRKNIASSTAGGGAPPKVPPTPSGAAQAIVNGASVDAGSRQRAAKADEPEARPRSESEPSGGSQARASRAAGASSEPGRARTTHRSPTSPTPRRRTDLGHGPFEMQLLGTDPLAENDGGSRSEAV</sequence>
<feature type="compositionally biased region" description="Polar residues" evidence="1">
    <location>
        <begin position="651"/>
        <end position="680"/>
    </location>
</feature>
<reference evidence="3 4" key="2">
    <citation type="journal article" date="2010" name="Stand. Genomic Sci.">
        <title>Complete genome sequence of Nakamurella multipartita type strain (Y-104).</title>
        <authorList>
            <person name="Tice H."/>
            <person name="Mayilraj S."/>
            <person name="Sims D."/>
            <person name="Lapidus A."/>
            <person name="Nolan M."/>
            <person name="Lucas S."/>
            <person name="Glavina Del Rio T."/>
            <person name="Copeland A."/>
            <person name="Cheng J.F."/>
            <person name="Meincke L."/>
            <person name="Bruce D."/>
            <person name="Goodwin L."/>
            <person name="Pitluck S."/>
            <person name="Ivanova N."/>
            <person name="Mavromatis K."/>
            <person name="Ovchinnikova G."/>
            <person name="Pati A."/>
            <person name="Chen A."/>
            <person name="Palaniappan K."/>
            <person name="Land M."/>
            <person name="Hauser L."/>
            <person name="Chang Y.J."/>
            <person name="Jeffries C.D."/>
            <person name="Detter J.C."/>
            <person name="Brettin T."/>
            <person name="Rohde M."/>
            <person name="Goker M."/>
            <person name="Bristow J."/>
            <person name="Eisen J.A."/>
            <person name="Markowitz V."/>
            <person name="Hugenholtz P."/>
            <person name="Kyrpides N.C."/>
            <person name="Klenk H.P."/>
            <person name="Chen F."/>
        </authorList>
    </citation>
    <scope>NUCLEOTIDE SEQUENCE [LARGE SCALE GENOMIC DNA]</scope>
    <source>
        <strain evidence="4">ATCC 700099 / DSM 44233 / CIP 104796 / JCM 9543 / NBRC 105858 / Y-104</strain>
    </source>
</reference>